<keyword evidence="1" id="KW-1133">Transmembrane helix</keyword>
<evidence type="ECO:0000313" key="2">
    <source>
        <dbReference type="EMBL" id="TQL49609.1"/>
    </source>
</evidence>
<feature type="transmembrane region" description="Helical" evidence="1">
    <location>
        <begin position="246"/>
        <end position="269"/>
    </location>
</feature>
<evidence type="ECO:0000256" key="1">
    <source>
        <dbReference type="SAM" id="Phobius"/>
    </source>
</evidence>
<feature type="transmembrane region" description="Helical" evidence="1">
    <location>
        <begin position="200"/>
        <end position="219"/>
    </location>
</feature>
<dbReference type="RefSeq" id="WP_141783848.1">
    <property type="nucleotide sequence ID" value="NZ_BAAAIK010000003.1"/>
</dbReference>
<feature type="transmembrane region" description="Helical" evidence="1">
    <location>
        <begin position="168"/>
        <end position="193"/>
    </location>
</feature>
<dbReference type="OrthoDB" id="3822725at2"/>
<dbReference type="Proteomes" id="UP000319516">
    <property type="component" value="Unassembled WGS sequence"/>
</dbReference>
<feature type="transmembrane region" description="Helical" evidence="1">
    <location>
        <begin position="124"/>
        <end position="148"/>
    </location>
</feature>
<sequence>MSTQTIEATTPRVGQVKPGFSLPGIDQPATPVTFGRLVRVETRKQLDTLAGRWFLISIGLVVAVVIVIMLSVGGGNHSFMDYLMATSTPLAILVPILGILTATSEWSQRTAMTTFSLEPRRGRVVAAKVVSSVVVGLGAFAVAVVLAVLGHLAAVTFRDATAAWDLNWWVIGGMLILTISSVGQGLAFGLALLNTPAAIVAYLVLPMVWSMLTALVSWARDVGAWLDLGMTQAPLTMGEALTGQEWAKLGVSTAVWLGLPLAIGVWRVLRREVK</sequence>
<accession>A0A542YNJ7</accession>
<gene>
    <name evidence="2" type="ORF">FB467_0684</name>
</gene>
<dbReference type="EMBL" id="VFOP01000001">
    <property type="protein sequence ID" value="TQL49609.1"/>
    <property type="molecule type" value="Genomic_DNA"/>
</dbReference>
<dbReference type="AlphaFoldDB" id="A0A542YNJ7"/>
<proteinExistence type="predicted"/>
<feature type="transmembrane region" description="Helical" evidence="1">
    <location>
        <begin position="53"/>
        <end position="70"/>
    </location>
</feature>
<keyword evidence="1" id="KW-0812">Transmembrane</keyword>
<comment type="caution">
    <text evidence="2">The sequence shown here is derived from an EMBL/GenBank/DDBJ whole genome shotgun (WGS) entry which is preliminary data.</text>
</comment>
<evidence type="ECO:0000313" key="3">
    <source>
        <dbReference type="Proteomes" id="UP000319516"/>
    </source>
</evidence>
<organism evidence="2 3">
    <name type="scientific">Ornithinicoccus hortensis</name>
    <dbReference type="NCBI Taxonomy" id="82346"/>
    <lineage>
        <taxon>Bacteria</taxon>
        <taxon>Bacillati</taxon>
        <taxon>Actinomycetota</taxon>
        <taxon>Actinomycetes</taxon>
        <taxon>Micrococcales</taxon>
        <taxon>Intrasporangiaceae</taxon>
        <taxon>Ornithinicoccus</taxon>
    </lineage>
</organism>
<reference evidence="2 3" key="1">
    <citation type="submission" date="2019-06" db="EMBL/GenBank/DDBJ databases">
        <title>Sequencing the genomes of 1000 actinobacteria strains.</title>
        <authorList>
            <person name="Klenk H.-P."/>
        </authorList>
    </citation>
    <scope>NUCLEOTIDE SEQUENCE [LARGE SCALE GENOMIC DNA]</scope>
    <source>
        <strain evidence="2 3">DSM 12335</strain>
    </source>
</reference>
<name>A0A542YNJ7_9MICO</name>
<keyword evidence="1" id="KW-0472">Membrane</keyword>
<keyword evidence="3" id="KW-1185">Reference proteome</keyword>
<protein>
    <submittedName>
        <fullName evidence="2">Uncharacterized protein</fullName>
    </submittedName>
</protein>
<feature type="transmembrane region" description="Helical" evidence="1">
    <location>
        <begin position="82"/>
        <end position="103"/>
    </location>
</feature>